<feature type="compositionally biased region" description="Low complexity" evidence="1">
    <location>
        <begin position="26"/>
        <end position="37"/>
    </location>
</feature>
<protein>
    <recommendedName>
        <fullName evidence="6">Ectonucleotide pyrophosphatase/phosphodiesterase 7</fullName>
    </recommendedName>
</protein>
<dbReference type="Pfam" id="PF01663">
    <property type="entry name" value="Phosphodiest"/>
    <property type="match status" value="1"/>
</dbReference>
<dbReference type="SUPFAM" id="SSF53649">
    <property type="entry name" value="Alkaline phosphatase-like"/>
    <property type="match status" value="1"/>
</dbReference>
<keyword evidence="2" id="KW-0812">Transmembrane</keyword>
<sequence>MASGGTLTALLLTCASRMPHVCLTCASPASSSSSSSSPNPPRWDYDRDVDTPNLDAMARDGVKAPYVTPAFFTMTSPTHFTLLTGKYIENHGVIHNMWFNTSTSEKKPYYQTQFVNEWWDNGSLPIWITAQRQGLRTGSLHFPGTASTYQGEAPMIQEVEPRFYNYSNETAWRENVDKVMGAWFRDADLDFVTMYFGEPDSTGHKHGPDSPQRRRMVEQVDRTVGYLRSSAVHHNISDHLNIIITADHGMTTVFRGSLVEEIVLSKIPGFAFKDLAFHLVDYGPSGLLLPKEGRLEKVYNALKGAHPHLHVYRKEEMPARLHFANNNRILPIILWADEGYVINGYFPVQANKGEHGFDNNNLDMKPFFRAVGPAFRRNVVVEPFETVNIYPLMCHLLGITSERSDGHLDATRAMLRSSEPPGDEVSSSSVLSRVFIGLSAVTGFLCLVFVIVVTKGTIKRKQKEQRYEKRFTPLSTVKDGTALSTVRDSTPLSTVRGPHPSLQSEIHTSLYTQR</sequence>
<feature type="signal peptide" evidence="3">
    <location>
        <begin position="1"/>
        <end position="24"/>
    </location>
</feature>
<evidence type="ECO:0000313" key="5">
    <source>
        <dbReference type="Proteomes" id="UP001239994"/>
    </source>
</evidence>
<evidence type="ECO:0000256" key="3">
    <source>
        <dbReference type="SAM" id="SignalP"/>
    </source>
</evidence>
<keyword evidence="2" id="KW-1133">Transmembrane helix</keyword>
<keyword evidence="5" id="KW-1185">Reference proteome</keyword>
<organism evidence="4 5">
    <name type="scientific">Electrophorus voltai</name>
    <dbReference type="NCBI Taxonomy" id="2609070"/>
    <lineage>
        <taxon>Eukaryota</taxon>
        <taxon>Metazoa</taxon>
        <taxon>Chordata</taxon>
        <taxon>Craniata</taxon>
        <taxon>Vertebrata</taxon>
        <taxon>Euteleostomi</taxon>
        <taxon>Actinopterygii</taxon>
        <taxon>Neopterygii</taxon>
        <taxon>Teleostei</taxon>
        <taxon>Ostariophysi</taxon>
        <taxon>Gymnotiformes</taxon>
        <taxon>Gymnotoidei</taxon>
        <taxon>Gymnotidae</taxon>
        <taxon>Electrophorus</taxon>
    </lineage>
</organism>
<evidence type="ECO:0000256" key="2">
    <source>
        <dbReference type="SAM" id="Phobius"/>
    </source>
</evidence>
<comment type="caution">
    <text evidence="4">The sequence shown here is derived from an EMBL/GenBank/DDBJ whole genome shotgun (WGS) entry which is preliminary data.</text>
</comment>
<feature type="compositionally biased region" description="Polar residues" evidence="1">
    <location>
        <begin position="501"/>
        <end position="514"/>
    </location>
</feature>
<feature type="region of interest" description="Disordered" evidence="1">
    <location>
        <begin position="487"/>
        <end position="514"/>
    </location>
</feature>
<dbReference type="PANTHER" id="PTHR10151">
    <property type="entry name" value="ECTONUCLEOTIDE PYROPHOSPHATASE/PHOSPHODIESTERASE"/>
    <property type="match status" value="1"/>
</dbReference>
<dbReference type="EMBL" id="JAROKS010000026">
    <property type="protein sequence ID" value="KAK1785658.1"/>
    <property type="molecule type" value="Genomic_DNA"/>
</dbReference>
<dbReference type="Gene3D" id="3.30.1360.180">
    <property type="match status" value="1"/>
</dbReference>
<gene>
    <name evidence="4" type="ORF">P4O66_019005</name>
</gene>
<dbReference type="CDD" id="cd16018">
    <property type="entry name" value="Enpp"/>
    <property type="match status" value="1"/>
</dbReference>
<dbReference type="Gene3D" id="3.40.720.10">
    <property type="entry name" value="Alkaline Phosphatase, subunit A"/>
    <property type="match status" value="1"/>
</dbReference>
<feature type="non-terminal residue" evidence="4">
    <location>
        <position position="514"/>
    </location>
</feature>
<feature type="transmembrane region" description="Helical" evidence="2">
    <location>
        <begin position="434"/>
        <end position="453"/>
    </location>
</feature>
<name>A0AAD9DLW6_9TELE</name>
<evidence type="ECO:0000313" key="4">
    <source>
        <dbReference type="EMBL" id="KAK1785658.1"/>
    </source>
</evidence>
<feature type="chain" id="PRO_5042283154" description="Ectonucleotide pyrophosphatase/phosphodiesterase 7" evidence="3">
    <location>
        <begin position="25"/>
        <end position="514"/>
    </location>
</feature>
<evidence type="ECO:0008006" key="6">
    <source>
        <dbReference type="Google" id="ProtNLM"/>
    </source>
</evidence>
<reference evidence="4" key="1">
    <citation type="submission" date="2023-03" db="EMBL/GenBank/DDBJ databases">
        <title>Electrophorus voltai genome.</title>
        <authorList>
            <person name="Bian C."/>
        </authorList>
    </citation>
    <scope>NUCLEOTIDE SEQUENCE</scope>
    <source>
        <strain evidence="4">CB-2022</strain>
        <tissue evidence="4">Muscle</tissue>
    </source>
</reference>
<dbReference type="Proteomes" id="UP001239994">
    <property type="component" value="Unassembled WGS sequence"/>
</dbReference>
<dbReference type="InterPro" id="IPR017850">
    <property type="entry name" value="Alkaline_phosphatase_core_sf"/>
</dbReference>
<accession>A0AAD9DLW6</accession>
<keyword evidence="2" id="KW-0472">Membrane</keyword>
<dbReference type="PANTHER" id="PTHR10151:SF63">
    <property type="entry name" value="ECTONUCLEOTIDE PYROPHOSPHATASE_PHOSPHODIESTERASE FAMILY MEMBER 7"/>
    <property type="match status" value="1"/>
</dbReference>
<evidence type="ECO:0000256" key="1">
    <source>
        <dbReference type="SAM" id="MobiDB-lite"/>
    </source>
</evidence>
<proteinExistence type="predicted"/>
<dbReference type="InterPro" id="IPR002591">
    <property type="entry name" value="Phosphodiest/P_Trfase"/>
</dbReference>
<dbReference type="AlphaFoldDB" id="A0AAD9DLW6"/>
<keyword evidence="3" id="KW-0732">Signal</keyword>
<feature type="region of interest" description="Disordered" evidence="1">
    <location>
        <begin position="26"/>
        <end position="50"/>
    </location>
</feature>